<organism evidence="5 6">
    <name type="scientific">Ostreococcus lucimarinus (strain CCE9901)</name>
    <dbReference type="NCBI Taxonomy" id="436017"/>
    <lineage>
        <taxon>Eukaryota</taxon>
        <taxon>Viridiplantae</taxon>
        <taxon>Chlorophyta</taxon>
        <taxon>Mamiellophyceae</taxon>
        <taxon>Mamiellales</taxon>
        <taxon>Bathycoccaceae</taxon>
        <taxon>Ostreococcus</taxon>
    </lineage>
</organism>
<dbReference type="Pfam" id="PF08585">
    <property type="entry name" value="RMI1_N_C"/>
    <property type="match status" value="1"/>
</dbReference>
<evidence type="ECO:0000313" key="5">
    <source>
        <dbReference type="EMBL" id="ABO98061.1"/>
    </source>
</evidence>
<dbReference type="InterPro" id="IPR013894">
    <property type="entry name" value="RMI1_OB"/>
</dbReference>
<feature type="domain" description="RecQ mediated genome instability protein 1 OB-fold" evidence="4">
    <location>
        <begin position="1"/>
        <end position="58"/>
    </location>
</feature>
<protein>
    <recommendedName>
        <fullName evidence="2">RecQ-mediated genome instability protein 1</fullName>
    </recommendedName>
</protein>
<dbReference type="Gramene" id="ABO98061">
    <property type="protein sequence ID" value="ABO98061"/>
    <property type="gene ID" value="OSTLU_33485"/>
</dbReference>
<evidence type="ECO:0000256" key="2">
    <source>
        <dbReference type="ARBA" id="ARBA00018987"/>
    </source>
</evidence>
<keyword evidence="6" id="KW-1185">Reference proteome</keyword>
<dbReference type="GO" id="GO:0016604">
    <property type="term" value="C:nuclear body"/>
    <property type="evidence" value="ECO:0007669"/>
    <property type="project" value="TreeGrafter"/>
</dbReference>
<dbReference type="OrthoDB" id="10528637at2759"/>
<evidence type="ECO:0000313" key="6">
    <source>
        <dbReference type="Proteomes" id="UP000001568"/>
    </source>
</evidence>
<reference evidence="5 6" key="1">
    <citation type="journal article" date="2007" name="Proc. Natl. Acad. Sci. U.S.A.">
        <title>The tiny eukaryote Ostreococcus provides genomic insights into the paradox of plankton speciation.</title>
        <authorList>
            <person name="Palenik B."/>
            <person name="Grimwood J."/>
            <person name="Aerts A."/>
            <person name="Rouze P."/>
            <person name="Salamov A."/>
            <person name="Putnam N."/>
            <person name="Dupont C."/>
            <person name="Jorgensen R."/>
            <person name="Derelle E."/>
            <person name="Rombauts S."/>
            <person name="Zhou K."/>
            <person name="Otillar R."/>
            <person name="Merchant S.S."/>
            <person name="Podell S."/>
            <person name="Gaasterland T."/>
            <person name="Napoli C."/>
            <person name="Gendler K."/>
            <person name="Manuell A."/>
            <person name="Tai V."/>
            <person name="Vallon O."/>
            <person name="Piganeau G."/>
            <person name="Jancek S."/>
            <person name="Heijde M."/>
            <person name="Jabbari K."/>
            <person name="Bowler C."/>
            <person name="Lohr M."/>
            <person name="Robbens S."/>
            <person name="Werner G."/>
            <person name="Dubchak I."/>
            <person name="Pazour G.J."/>
            <person name="Ren Q."/>
            <person name="Paulsen I."/>
            <person name="Delwiche C."/>
            <person name="Schmutz J."/>
            <person name="Rokhsar D."/>
            <person name="Van de Peer Y."/>
            <person name="Moreau H."/>
            <person name="Grigoriev I.V."/>
        </authorList>
    </citation>
    <scope>NUCLEOTIDE SEQUENCE [LARGE SCALE GENOMIC DNA]</scope>
    <source>
        <strain evidence="5 6">CCE9901</strain>
    </source>
</reference>
<dbReference type="HOGENOM" id="CLU_812318_0_0_1"/>
<evidence type="ECO:0000256" key="3">
    <source>
        <dbReference type="SAM" id="MobiDB-lite"/>
    </source>
</evidence>
<dbReference type="InterPro" id="IPR042470">
    <property type="entry name" value="RMI1_N_C_sf"/>
</dbReference>
<dbReference type="Proteomes" id="UP000001568">
    <property type="component" value="Chromosome 9"/>
</dbReference>
<evidence type="ECO:0000256" key="1">
    <source>
        <dbReference type="ARBA" id="ARBA00006395"/>
    </source>
</evidence>
<dbReference type="GO" id="GO:0031422">
    <property type="term" value="C:RecQ family helicase-topoisomerase III complex"/>
    <property type="evidence" value="ECO:0007669"/>
    <property type="project" value="TreeGrafter"/>
</dbReference>
<dbReference type="GeneID" id="5003665"/>
<sequence length="342" mass="36715">MFAVEYEAVPRLSGEGMRAGAKIALTDPYVGEDGTIWLERATTELLGGVVERLERARTRAMAVFEAPNRPGVGEGDRVKAATRAAWEEEANEARALDGARDVEGAAPRVVVTPNAARGVVPDSQVVDILEIGGEDDALAGDARAMGAVASPRRSTRSSLQASGEPIFSSRERSSVPSSSAPALDDRTMALVQRVNESAVKGLWTYLGCLRAARASLDDKSAMATVHAWITRTGRLEVQEDARPPLWRVKIQISDPTGAASAYLRNAPLDAFAGTTATAYVAADARERESIEASIRKRLEEFCGRIRLASLKEKIMVVQKLDAQPTGFKPSVVGALRARKAYL</sequence>
<dbReference type="PANTHER" id="PTHR14790:SF15">
    <property type="entry name" value="RECQ-MEDIATED GENOME INSTABILITY PROTEIN 1"/>
    <property type="match status" value="1"/>
</dbReference>
<dbReference type="GO" id="GO:0000724">
    <property type="term" value="P:double-strand break repair via homologous recombination"/>
    <property type="evidence" value="ECO:0007669"/>
    <property type="project" value="TreeGrafter"/>
</dbReference>
<feature type="region of interest" description="Disordered" evidence="3">
    <location>
        <begin position="147"/>
        <end position="181"/>
    </location>
</feature>
<comment type="similarity">
    <text evidence="1">Belongs to the RMI1 family.</text>
</comment>
<dbReference type="AlphaFoldDB" id="A4S2K6"/>
<dbReference type="Gene3D" id="2.40.50.770">
    <property type="entry name" value="RecQ-mediated genome instability protein Rmi1, C-terminal domain"/>
    <property type="match status" value="1"/>
</dbReference>
<evidence type="ECO:0000259" key="4">
    <source>
        <dbReference type="Pfam" id="PF08585"/>
    </source>
</evidence>
<dbReference type="KEGG" id="olu:OSTLU_33485"/>
<dbReference type="EMBL" id="CP000589">
    <property type="protein sequence ID" value="ABO98061.1"/>
    <property type="molecule type" value="Genomic_DNA"/>
</dbReference>
<dbReference type="STRING" id="436017.A4S2K6"/>
<dbReference type="PANTHER" id="PTHR14790">
    <property type="entry name" value="RECQ-MEDIATED GENOME INSTABILITY PROTEIN 1 RMI1"/>
    <property type="match status" value="1"/>
</dbReference>
<gene>
    <name evidence="5" type="ORF">OSTLU_33485</name>
</gene>
<dbReference type="GO" id="GO:0000712">
    <property type="term" value="P:resolution of meiotic recombination intermediates"/>
    <property type="evidence" value="ECO:0007669"/>
    <property type="project" value="TreeGrafter"/>
</dbReference>
<accession>A4S2K6</accession>
<proteinExistence type="inferred from homology"/>
<name>A4S2K6_OSTLU</name>
<dbReference type="RefSeq" id="XP_001419768.1">
    <property type="nucleotide sequence ID" value="XM_001419731.1"/>
</dbReference>